<name>A0AAV4XXV8_CAEEX</name>
<proteinExistence type="predicted"/>
<dbReference type="AlphaFoldDB" id="A0AAV4XXV8"/>
<sequence>MASSFHSRLTKPRRTSPNIPNYVGIKRGSFSGCRKHCSPGHGHSGGEMCPDCFSRQGRIVGGNGLDQRWNAPFFLCTPSPQDDRLPLFIISLII</sequence>
<evidence type="ECO:0000256" key="1">
    <source>
        <dbReference type="SAM" id="MobiDB-lite"/>
    </source>
</evidence>
<protein>
    <submittedName>
        <fullName evidence="2">Uncharacterized protein</fullName>
    </submittedName>
</protein>
<evidence type="ECO:0000313" key="2">
    <source>
        <dbReference type="EMBL" id="GIY99594.1"/>
    </source>
</evidence>
<dbReference type="EMBL" id="BPLR01001067">
    <property type="protein sequence ID" value="GIY99594.1"/>
    <property type="molecule type" value="Genomic_DNA"/>
</dbReference>
<organism evidence="2 3">
    <name type="scientific">Caerostris extrusa</name>
    <name type="common">Bark spider</name>
    <name type="synonym">Caerostris bankana</name>
    <dbReference type="NCBI Taxonomy" id="172846"/>
    <lineage>
        <taxon>Eukaryota</taxon>
        <taxon>Metazoa</taxon>
        <taxon>Ecdysozoa</taxon>
        <taxon>Arthropoda</taxon>
        <taxon>Chelicerata</taxon>
        <taxon>Arachnida</taxon>
        <taxon>Araneae</taxon>
        <taxon>Araneomorphae</taxon>
        <taxon>Entelegynae</taxon>
        <taxon>Araneoidea</taxon>
        <taxon>Araneidae</taxon>
        <taxon>Caerostris</taxon>
    </lineage>
</organism>
<evidence type="ECO:0000313" key="3">
    <source>
        <dbReference type="Proteomes" id="UP001054945"/>
    </source>
</evidence>
<gene>
    <name evidence="2" type="ORF">CEXT_333721</name>
</gene>
<comment type="caution">
    <text evidence="2">The sequence shown here is derived from an EMBL/GenBank/DDBJ whole genome shotgun (WGS) entry which is preliminary data.</text>
</comment>
<feature type="region of interest" description="Disordered" evidence="1">
    <location>
        <begin position="1"/>
        <end position="21"/>
    </location>
</feature>
<dbReference type="Proteomes" id="UP001054945">
    <property type="component" value="Unassembled WGS sequence"/>
</dbReference>
<reference evidence="2 3" key="1">
    <citation type="submission" date="2021-06" db="EMBL/GenBank/DDBJ databases">
        <title>Caerostris extrusa draft genome.</title>
        <authorList>
            <person name="Kono N."/>
            <person name="Arakawa K."/>
        </authorList>
    </citation>
    <scope>NUCLEOTIDE SEQUENCE [LARGE SCALE GENOMIC DNA]</scope>
</reference>
<accession>A0AAV4XXV8</accession>
<keyword evidence="3" id="KW-1185">Reference proteome</keyword>